<feature type="region of interest" description="Disordered" evidence="1">
    <location>
        <begin position="70"/>
        <end position="89"/>
    </location>
</feature>
<protein>
    <submittedName>
        <fullName evidence="2">Uncharacterized protein</fullName>
    </submittedName>
</protein>
<dbReference type="EMBL" id="WTPW01001914">
    <property type="protein sequence ID" value="KAF0407988.1"/>
    <property type="molecule type" value="Genomic_DNA"/>
</dbReference>
<accession>A0A8H3X683</accession>
<dbReference type="Proteomes" id="UP000439903">
    <property type="component" value="Unassembled WGS sequence"/>
</dbReference>
<evidence type="ECO:0000256" key="1">
    <source>
        <dbReference type="SAM" id="MobiDB-lite"/>
    </source>
</evidence>
<evidence type="ECO:0000313" key="3">
    <source>
        <dbReference type="Proteomes" id="UP000439903"/>
    </source>
</evidence>
<name>A0A8H3X683_GIGMA</name>
<dbReference type="OrthoDB" id="2402934at2759"/>
<comment type="caution">
    <text evidence="2">The sequence shown here is derived from an EMBL/GenBank/DDBJ whole genome shotgun (WGS) entry which is preliminary data.</text>
</comment>
<dbReference type="AlphaFoldDB" id="A0A8H3X683"/>
<evidence type="ECO:0000313" key="2">
    <source>
        <dbReference type="EMBL" id="KAF0407988.1"/>
    </source>
</evidence>
<gene>
    <name evidence="2" type="ORF">F8M41_008672</name>
</gene>
<keyword evidence="3" id="KW-1185">Reference proteome</keyword>
<organism evidence="2 3">
    <name type="scientific">Gigaspora margarita</name>
    <dbReference type="NCBI Taxonomy" id="4874"/>
    <lineage>
        <taxon>Eukaryota</taxon>
        <taxon>Fungi</taxon>
        <taxon>Fungi incertae sedis</taxon>
        <taxon>Mucoromycota</taxon>
        <taxon>Glomeromycotina</taxon>
        <taxon>Glomeromycetes</taxon>
        <taxon>Diversisporales</taxon>
        <taxon>Gigasporaceae</taxon>
        <taxon>Gigaspora</taxon>
    </lineage>
</organism>
<reference evidence="2 3" key="1">
    <citation type="journal article" date="2019" name="Environ. Microbiol.">
        <title>At the nexus of three kingdoms: the genome of the mycorrhizal fungus Gigaspora margarita provides insights into plant, endobacterial and fungal interactions.</title>
        <authorList>
            <person name="Venice F."/>
            <person name="Ghignone S."/>
            <person name="Salvioli di Fossalunga A."/>
            <person name="Amselem J."/>
            <person name="Novero M."/>
            <person name="Xianan X."/>
            <person name="Sedzielewska Toro K."/>
            <person name="Morin E."/>
            <person name="Lipzen A."/>
            <person name="Grigoriev I.V."/>
            <person name="Henrissat B."/>
            <person name="Martin F.M."/>
            <person name="Bonfante P."/>
        </authorList>
    </citation>
    <scope>NUCLEOTIDE SEQUENCE [LARGE SCALE GENOMIC DNA]</scope>
    <source>
        <strain evidence="2 3">BEG34</strain>
    </source>
</reference>
<sequence>MREKISKSVDSFWSEIEKKHLKDNIEKGSLGYIIDIIDDSAEDSKIARKFLSNELKSFVTSSLNRDCSHVETSQDHSNFHTPDHSKKLV</sequence>
<proteinExistence type="predicted"/>